<evidence type="ECO:0000256" key="1">
    <source>
        <dbReference type="ARBA" id="ARBA00022490"/>
    </source>
</evidence>
<comment type="subunit">
    <text evidence="5">Homodimer.</text>
</comment>
<dbReference type="InterPro" id="IPR036291">
    <property type="entry name" value="NAD(P)-bd_dom_sf"/>
</dbReference>
<evidence type="ECO:0000259" key="7">
    <source>
        <dbReference type="Pfam" id="PF02826"/>
    </source>
</evidence>
<dbReference type="EC" id="1.1.1.290" evidence="5"/>
<protein>
    <recommendedName>
        <fullName evidence="5">Erythronate-4-phosphate dehydrogenase</fullName>
        <ecNumber evidence="5">1.1.1.290</ecNumber>
    </recommendedName>
</protein>
<dbReference type="PANTHER" id="PTHR10996:SF178">
    <property type="entry name" value="2-HYDROXYACID DEHYDROGENASE YGL185C-RELATED"/>
    <property type="match status" value="1"/>
</dbReference>
<gene>
    <name evidence="5" type="primary">pdxB</name>
    <name evidence="9" type="ORF">SAMN04488070_0985</name>
</gene>
<dbReference type="Pfam" id="PF11890">
    <property type="entry name" value="DUF3410"/>
    <property type="match status" value="1"/>
</dbReference>
<dbReference type="HAMAP" id="MF_01825">
    <property type="entry name" value="PdxB"/>
    <property type="match status" value="1"/>
</dbReference>
<evidence type="ECO:0000256" key="5">
    <source>
        <dbReference type="HAMAP-Rule" id="MF_01825"/>
    </source>
</evidence>
<feature type="active site" evidence="5">
    <location>
        <position position="250"/>
    </location>
</feature>
<dbReference type="SUPFAM" id="SSF51735">
    <property type="entry name" value="NAD(P)-binding Rossmann-fold domains"/>
    <property type="match status" value="1"/>
</dbReference>
<dbReference type="InterPro" id="IPR006140">
    <property type="entry name" value="D-isomer_DH_NAD-bd"/>
</dbReference>
<dbReference type="RefSeq" id="WP_092855875.1">
    <property type="nucleotide sequence ID" value="NZ_FOYU01000001.1"/>
</dbReference>
<feature type="binding site" evidence="5">
    <location>
        <begin position="219"/>
        <end position="221"/>
    </location>
    <ligand>
        <name>NAD(+)</name>
        <dbReference type="ChEBI" id="CHEBI:57540"/>
    </ligand>
</feature>
<comment type="subcellular location">
    <subcellularLocation>
        <location evidence="5">Cytoplasm</location>
    </subcellularLocation>
</comment>
<dbReference type="GO" id="GO:0016618">
    <property type="term" value="F:hydroxypyruvate reductase [NAD(P)H] activity"/>
    <property type="evidence" value="ECO:0007669"/>
    <property type="project" value="TreeGrafter"/>
</dbReference>
<organism evidence="9 10">
    <name type="scientific">Pseudidiomarina maritima</name>
    <dbReference type="NCBI Taxonomy" id="519453"/>
    <lineage>
        <taxon>Bacteria</taxon>
        <taxon>Pseudomonadati</taxon>
        <taxon>Pseudomonadota</taxon>
        <taxon>Gammaproteobacteria</taxon>
        <taxon>Alteromonadales</taxon>
        <taxon>Idiomarinaceae</taxon>
        <taxon>Pseudidiomarina</taxon>
    </lineage>
</organism>
<dbReference type="Pfam" id="PF02826">
    <property type="entry name" value="2-Hacid_dh_C"/>
    <property type="match status" value="1"/>
</dbReference>
<dbReference type="PANTHER" id="PTHR10996">
    <property type="entry name" value="2-HYDROXYACID DEHYDROGENASE-RELATED"/>
    <property type="match status" value="1"/>
</dbReference>
<feature type="binding site" evidence="5">
    <location>
        <position position="77"/>
    </location>
    <ligand>
        <name>substrate</name>
    </ligand>
</feature>
<feature type="domain" description="D-isomer specific 2-hydroxyacid dehydrogenase catalytic" evidence="6">
    <location>
        <begin position="16"/>
        <end position="278"/>
    </location>
</feature>
<dbReference type="InterPro" id="IPR006139">
    <property type="entry name" value="D-isomer_2_OHA_DH_cat_dom"/>
</dbReference>
<feature type="binding site" evidence="5">
    <location>
        <position position="270"/>
    </location>
    <ligand>
        <name>NAD(+)</name>
        <dbReference type="ChEBI" id="CHEBI:57540"/>
    </ligand>
</feature>
<comment type="catalytic activity">
    <reaction evidence="5">
        <text>4-phospho-D-erythronate + NAD(+) = (R)-3-hydroxy-2-oxo-4-phosphooxybutanoate + NADH + H(+)</text>
        <dbReference type="Rhea" id="RHEA:18829"/>
        <dbReference type="ChEBI" id="CHEBI:15378"/>
        <dbReference type="ChEBI" id="CHEBI:57540"/>
        <dbReference type="ChEBI" id="CHEBI:57945"/>
        <dbReference type="ChEBI" id="CHEBI:58538"/>
        <dbReference type="ChEBI" id="CHEBI:58766"/>
        <dbReference type="EC" id="1.1.1.290"/>
    </reaction>
</comment>
<dbReference type="InterPro" id="IPR050223">
    <property type="entry name" value="D-isomer_2-hydroxyacid_DH"/>
</dbReference>
<dbReference type="GO" id="GO:0051287">
    <property type="term" value="F:NAD binding"/>
    <property type="evidence" value="ECO:0007669"/>
    <property type="project" value="InterPro"/>
</dbReference>
<feature type="active site" description="Proton donor" evidence="5">
    <location>
        <position position="267"/>
    </location>
</feature>
<accession>A0A1I6GNE7</accession>
<evidence type="ECO:0000256" key="4">
    <source>
        <dbReference type="ARBA" id="ARBA00023096"/>
    </source>
</evidence>
<keyword evidence="3 5" id="KW-0520">NAD</keyword>
<dbReference type="GO" id="GO:0046983">
    <property type="term" value="F:protein dimerization activity"/>
    <property type="evidence" value="ECO:0007669"/>
    <property type="project" value="InterPro"/>
</dbReference>
<dbReference type="GO" id="GO:0005829">
    <property type="term" value="C:cytosol"/>
    <property type="evidence" value="ECO:0007669"/>
    <property type="project" value="TreeGrafter"/>
</dbReference>
<comment type="caution">
    <text evidence="5">Lacks conserved residue(s) required for the propagation of feature annotation.</text>
</comment>
<dbReference type="InterPro" id="IPR024531">
    <property type="entry name" value="Erythronate-4-P_DHase_dimer"/>
</dbReference>
<dbReference type="EMBL" id="FOYU01000001">
    <property type="protein sequence ID" value="SFR43639.1"/>
    <property type="molecule type" value="Genomic_DNA"/>
</dbReference>
<comment type="pathway">
    <text evidence="5">Cofactor biosynthesis; pyridoxine 5'-phosphate biosynthesis; pyridoxine 5'-phosphate from D-erythrose 4-phosphate: step 2/5.</text>
</comment>
<feature type="binding site" evidence="5">
    <location>
        <position position="156"/>
    </location>
    <ligand>
        <name>NAD(+)</name>
        <dbReference type="ChEBI" id="CHEBI:57540"/>
    </ligand>
</feature>
<keyword evidence="1 5" id="KW-0963">Cytoplasm</keyword>
<dbReference type="AlphaFoldDB" id="A0A1I6GNE7"/>
<feature type="domain" description="Erythronate-4-phosphate dehydrogenase dimerisation" evidence="8">
    <location>
        <begin position="321"/>
        <end position="377"/>
    </location>
</feature>
<keyword evidence="4 5" id="KW-0664">Pyridoxine biosynthesis</keyword>
<comment type="function">
    <text evidence="5">Catalyzes the oxidation of erythronate-4-phosphate to 3-hydroxy-2-oxo-4-phosphonooxybutanoate.</text>
</comment>
<evidence type="ECO:0000256" key="2">
    <source>
        <dbReference type="ARBA" id="ARBA00023002"/>
    </source>
</evidence>
<dbReference type="SUPFAM" id="SSF52283">
    <property type="entry name" value="Formate/glycerate dehydrogenase catalytic domain-like"/>
    <property type="match status" value="1"/>
</dbReference>
<dbReference type="GO" id="GO:0030267">
    <property type="term" value="F:glyoxylate reductase (NADPH) activity"/>
    <property type="evidence" value="ECO:0007669"/>
    <property type="project" value="TreeGrafter"/>
</dbReference>
<dbReference type="GO" id="GO:0008615">
    <property type="term" value="P:pyridoxine biosynthetic process"/>
    <property type="evidence" value="ECO:0007669"/>
    <property type="project" value="UniProtKB-UniRule"/>
</dbReference>
<feature type="active site" evidence="5">
    <location>
        <position position="221"/>
    </location>
</feature>
<evidence type="ECO:0000313" key="10">
    <source>
        <dbReference type="Proteomes" id="UP000199424"/>
    </source>
</evidence>
<evidence type="ECO:0000256" key="3">
    <source>
        <dbReference type="ARBA" id="ARBA00023027"/>
    </source>
</evidence>
<evidence type="ECO:0000313" key="9">
    <source>
        <dbReference type="EMBL" id="SFR43639.1"/>
    </source>
</evidence>
<dbReference type="UniPathway" id="UPA00244">
    <property type="reaction ID" value="UER00310"/>
</dbReference>
<dbReference type="Proteomes" id="UP000199424">
    <property type="component" value="Unassembled WGS sequence"/>
</dbReference>
<keyword evidence="10" id="KW-1185">Reference proteome</keyword>
<feature type="binding site" evidence="5">
    <location>
        <position position="245"/>
    </location>
    <ligand>
        <name>NAD(+)</name>
        <dbReference type="ChEBI" id="CHEBI:57540"/>
    </ligand>
</feature>
<keyword evidence="2 5" id="KW-0560">Oxidoreductase</keyword>
<evidence type="ECO:0000259" key="8">
    <source>
        <dbReference type="Pfam" id="PF11890"/>
    </source>
</evidence>
<dbReference type="Gene3D" id="3.40.50.720">
    <property type="entry name" value="NAD(P)-binding Rossmann-like Domain"/>
    <property type="match status" value="2"/>
</dbReference>
<feature type="binding site" evidence="5">
    <location>
        <position position="55"/>
    </location>
    <ligand>
        <name>substrate</name>
    </ligand>
</feature>
<dbReference type="Pfam" id="PF00389">
    <property type="entry name" value="2-Hacid_dh"/>
    <property type="match status" value="1"/>
</dbReference>
<dbReference type="Gene3D" id="3.30.1370.170">
    <property type="match status" value="1"/>
</dbReference>
<reference evidence="10" key="1">
    <citation type="submission" date="2016-10" db="EMBL/GenBank/DDBJ databases">
        <authorList>
            <person name="Varghese N."/>
            <person name="Submissions S."/>
        </authorList>
    </citation>
    <scope>NUCLEOTIDE SEQUENCE [LARGE SCALE GENOMIC DNA]</scope>
    <source>
        <strain evidence="10">CGMCC 1.7285</strain>
    </source>
</reference>
<name>A0A1I6GNE7_9GAMM</name>
<dbReference type="InterPro" id="IPR038251">
    <property type="entry name" value="PdxB_dimer_sf"/>
</dbReference>
<proteinExistence type="inferred from homology"/>
<sequence>MQLLADASMPLVTELAHRFSDALQQQGVALTLTTFQGRQPTPEQLAQADFLMIRSITKVDPDLLQQAPQLKWIGTATIGTEHVDAAACQAAGIDFVSTPGVNANAVGDYVASAVSCIALEQGNLPRGEVAIIGAGHTGRAAGQRLSGLGLHVHYYDPPLLQREGISAPVDVHADWHRVLASDVISCHVPMTKAGEHPTFHMFKQASIEVLPENCILINASRGAVIQEQALRAAMQRGQRLHVVLDVWEHEPQVAADLLPWLRYATAHIAGHSVAGKVGGTRRLFSELAQWLKHAALTSELPPLSELMQPWPEAVRKYRWQSNEPPTWQMLASWVRDIYDIRIDDKLLRQATPETATFDALRRNYSARAELSQGTVVGGSWLAQEAWQIRLRQLTFSQIQKQEQ</sequence>
<comment type="similarity">
    <text evidence="5">Belongs to the D-isomer specific 2-hydroxyacid dehydrogenase family. PdxB subfamily.</text>
</comment>
<dbReference type="InterPro" id="IPR020921">
    <property type="entry name" value="Erythronate-4-P_DHase"/>
</dbReference>
<dbReference type="CDD" id="cd12158">
    <property type="entry name" value="ErythrP_dh"/>
    <property type="match status" value="1"/>
</dbReference>
<evidence type="ECO:0000259" key="6">
    <source>
        <dbReference type="Pfam" id="PF00389"/>
    </source>
</evidence>
<feature type="domain" description="D-isomer specific 2-hydroxyacid dehydrogenase NAD-binding" evidence="7">
    <location>
        <begin position="124"/>
        <end position="256"/>
    </location>
</feature>
<dbReference type="GO" id="GO:0033711">
    <property type="term" value="F:4-phosphoerythronate dehydrogenase activity"/>
    <property type="evidence" value="ECO:0007669"/>
    <property type="project" value="UniProtKB-EC"/>
</dbReference>